<reference evidence="1 2" key="2">
    <citation type="journal article" date="2022" name="Mol. Ecol. Resour.">
        <title>The genomes of chicory, endive, great burdock and yacon provide insights into Asteraceae paleo-polyploidization history and plant inulin production.</title>
        <authorList>
            <person name="Fan W."/>
            <person name="Wang S."/>
            <person name="Wang H."/>
            <person name="Wang A."/>
            <person name="Jiang F."/>
            <person name="Liu H."/>
            <person name="Zhao H."/>
            <person name="Xu D."/>
            <person name="Zhang Y."/>
        </authorList>
    </citation>
    <scope>NUCLEOTIDE SEQUENCE [LARGE SCALE GENOMIC DNA]</scope>
    <source>
        <strain evidence="2">cv. Niubang</strain>
    </source>
</reference>
<name>A0ACB9BD64_ARCLA</name>
<comment type="caution">
    <text evidence="1">The sequence shown here is derived from an EMBL/GenBank/DDBJ whole genome shotgun (WGS) entry which is preliminary data.</text>
</comment>
<keyword evidence="2" id="KW-1185">Reference proteome</keyword>
<organism evidence="1 2">
    <name type="scientific">Arctium lappa</name>
    <name type="common">Greater burdock</name>
    <name type="synonym">Lappa major</name>
    <dbReference type="NCBI Taxonomy" id="4217"/>
    <lineage>
        <taxon>Eukaryota</taxon>
        <taxon>Viridiplantae</taxon>
        <taxon>Streptophyta</taxon>
        <taxon>Embryophyta</taxon>
        <taxon>Tracheophyta</taxon>
        <taxon>Spermatophyta</taxon>
        <taxon>Magnoliopsida</taxon>
        <taxon>eudicotyledons</taxon>
        <taxon>Gunneridae</taxon>
        <taxon>Pentapetalae</taxon>
        <taxon>asterids</taxon>
        <taxon>campanulids</taxon>
        <taxon>Asterales</taxon>
        <taxon>Asteraceae</taxon>
        <taxon>Carduoideae</taxon>
        <taxon>Cardueae</taxon>
        <taxon>Arctiinae</taxon>
        <taxon>Arctium</taxon>
    </lineage>
</organism>
<evidence type="ECO:0000313" key="2">
    <source>
        <dbReference type="Proteomes" id="UP001055879"/>
    </source>
</evidence>
<accession>A0ACB9BD64</accession>
<protein>
    <submittedName>
        <fullName evidence="1">Uncharacterized protein</fullName>
    </submittedName>
</protein>
<evidence type="ECO:0000313" key="1">
    <source>
        <dbReference type="EMBL" id="KAI3720013.1"/>
    </source>
</evidence>
<gene>
    <name evidence="1" type="ORF">L6452_20920</name>
</gene>
<reference evidence="2" key="1">
    <citation type="journal article" date="2022" name="Mol. Ecol. Resour.">
        <title>The genomes of chicory, endive, great burdock and yacon provide insights into Asteraceae palaeo-polyploidization history and plant inulin production.</title>
        <authorList>
            <person name="Fan W."/>
            <person name="Wang S."/>
            <person name="Wang H."/>
            <person name="Wang A."/>
            <person name="Jiang F."/>
            <person name="Liu H."/>
            <person name="Zhao H."/>
            <person name="Xu D."/>
            <person name="Zhang Y."/>
        </authorList>
    </citation>
    <scope>NUCLEOTIDE SEQUENCE [LARGE SCALE GENOMIC DNA]</scope>
    <source>
        <strain evidence="2">cv. Niubang</strain>
    </source>
</reference>
<dbReference type="Proteomes" id="UP001055879">
    <property type="component" value="Linkage Group LG06"/>
</dbReference>
<sequence length="312" mass="35253">MKRQTNVLNGSVGIDRAQTRNVYMAYDLEKVFFKEGAKENQHHPSFVRIRPDLKSTKIAGFLGDAEALEDSDTNSMALLSYFTSNRNRENVRIRKMNNDDDDYKDAGTGTPLSTIAQAFEEISDLIKKGNDRGIMVDLYLKPFCEACSLVSVLFGCLGIAFKFAEMEYTAKVRDLLDASKHFGTLSSVVDFDLENNTVKSPGSHTRNLRRVRQGLDLIRELFQNFLSAENQSLKKAATTAYQQVCAPYHTWAVRTAVFAGMCTLPTREQLLVNLNETDKSAEKEMRRYIKASLAVIENIDTLYVSRGIKLDW</sequence>
<dbReference type="EMBL" id="CM042052">
    <property type="protein sequence ID" value="KAI3720013.1"/>
    <property type="molecule type" value="Genomic_DNA"/>
</dbReference>
<proteinExistence type="predicted"/>